<dbReference type="Pfam" id="PF04832">
    <property type="entry name" value="SOUL"/>
    <property type="match status" value="1"/>
</dbReference>
<evidence type="ECO:0000313" key="8">
    <source>
        <dbReference type="Proteomes" id="UP001591681"/>
    </source>
</evidence>
<gene>
    <name evidence="7" type="ORF">ACEWY4_003330</name>
</gene>
<dbReference type="Proteomes" id="UP001591681">
    <property type="component" value="Unassembled WGS sequence"/>
</dbReference>
<proteinExistence type="inferred from homology"/>
<organism evidence="7 8">
    <name type="scientific">Coilia grayii</name>
    <name type="common">Gray's grenadier anchovy</name>
    <dbReference type="NCBI Taxonomy" id="363190"/>
    <lineage>
        <taxon>Eukaryota</taxon>
        <taxon>Metazoa</taxon>
        <taxon>Chordata</taxon>
        <taxon>Craniata</taxon>
        <taxon>Vertebrata</taxon>
        <taxon>Euteleostomi</taxon>
        <taxon>Actinopterygii</taxon>
        <taxon>Neopterygii</taxon>
        <taxon>Teleostei</taxon>
        <taxon>Clupei</taxon>
        <taxon>Clupeiformes</taxon>
        <taxon>Clupeoidei</taxon>
        <taxon>Engraulidae</taxon>
        <taxon>Coilinae</taxon>
        <taxon>Coilia</taxon>
    </lineage>
</organism>
<dbReference type="EMBL" id="JBHFQA010000003">
    <property type="protein sequence ID" value="KAL2101569.1"/>
    <property type="molecule type" value="Genomic_DNA"/>
</dbReference>
<keyword evidence="8" id="KW-1185">Reference proteome</keyword>
<dbReference type="SUPFAM" id="SSF55136">
    <property type="entry name" value="Probable bacterial effector-binding domain"/>
    <property type="match status" value="1"/>
</dbReference>
<evidence type="ECO:0000313" key="7">
    <source>
        <dbReference type="EMBL" id="KAL2101569.1"/>
    </source>
</evidence>
<dbReference type="FunFam" id="3.20.80.10:FF:000003">
    <property type="entry name" value="Heme-binding protein 1"/>
    <property type="match status" value="1"/>
</dbReference>
<keyword evidence="4" id="KW-0963">Cytoplasm</keyword>
<dbReference type="InterPro" id="IPR006917">
    <property type="entry name" value="SOUL_heme-bd"/>
</dbReference>
<sequence length="212" mass="23697">MVVLACALAVEARVGDSAASSFCTETKECLLYTSICSGDEYEVRHYDSAKWVSAVEESFFMDMAITRAFWKLFKYIQGNNAAGMKIDMTAPVIIKTKEGTSMWKSSEYTVSFLLPSAFQQGQDAPAPTDKGVFFNTMPDMKVYVKSYGGWLMGVTSSKNAQDLKRSLHEAGASYNQDFHYDVGYDSPMKMRDRHNEVWYQVKGDHVCPSGAN</sequence>
<dbReference type="PANTHER" id="PTHR11220:SF1">
    <property type="entry name" value="HEME-BINDING PROTEIN 2"/>
    <property type="match status" value="1"/>
</dbReference>
<reference evidence="7 8" key="1">
    <citation type="submission" date="2024-09" db="EMBL/GenBank/DDBJ databases">
        <title>A chromosome-level genome assembly of Gray's grenadier anchovy, Coilia grayii.</title>
        <authorList>
            <person name="Fu Z."/>
        </authorList>
    </citation>
    <scope>NUCLEOTIDE SEQUENCE [LARGE SCALE GENOMIC DNA]</scope>
    <source>
        <strain evidence="7">G4</strain>
        <tissue evidence="7">Muscle</tissue>
    </source>
</reference>
<evidence type="ECO:0000256" key="4">
    <source>
        <dbReference type="ARBA" id="ARBA00022490"/>
    </source>
</evidence>
<dbReference type="InterPro" id="IPR011256">
    <property type="entry name" value="Reg_factor_effector_dom_sf"/>
</dbReference>
<evidence type="ECO:0000256" key="5">
    <source>
        <dbReference type="ARBA" id="ARBA00037673"/>
    </source>
</evidence>
<dbReference type="GO" id="GO:0005737">
    <property type="term" value="C:cytoplasm"/>
    <property type="evidence" value="ECO:0007669"/>
    <property type="project" value="UniProtKB-SubCell"/>
</dbReference>
<evidence type="ECO:0000256" key="2">
    <source>
        <dbReference type="ARBA" id="ARBA00009817"/>
    </source>
</evidence>
<protein>
    <recommendedName>
        <fullName evidence="6">Heme-binding protein 1</fullName>
    </recommendedName>
</protein>
<accession>A0ABD1KQZ9</accession>
<dbReference type="Gene3D" id="3.20.80.10">
    <property type="entry name" value="Regulatory factor, effector binding domain"/>
    <property type="match status" value="1"/>
</dbReference>
<name>A0ABD1KQZ9_9TELE</name>
<evidence type="ECO:0000256" key="6">
    <source>
        <dbReference type="ARBA" id="ARBA00040755"/>
    </source>
</evidence>
<evidence type="ECO:0000256" key="1">
    <source>
        <dbReference type="ARBA" id="ARBA00004496"/>
    </source>
</evidence>
<comment type="subunit">
    <text evidence="3">Monomer.</text>
</comment>
<comment type="similarity">
    <text evidence="2">Belongs to the HEBP family.</text>
</comment>
<comment type="caution">
    <text evidence="7">The sequence shown here is derived from an EMBL/GenBank/DDBJ whole genome shotgun (WGS) entry which is preliminary data.</text>
</comment>
<dbReference type="AlphaFoldDB" id="A0ABD1KQZ9"/>
<dbReference type="PANTHER" id="PTHR11220">
    <property type="entry name" value="HEME-BINDING PROTEIN-RELATED"/>
    <property type="match status" value="1"/>
</dbReference>
<comment type="subcellular location">
    <subcellularLocation>
        <location evidence="1">Cytoplasm</location>
    </subcellularLocation>
</comment>
<evidence type="ECO:0000256" key="3">
    <source>
        <dbReference type="ARBA" id="ARBA00011245"/>
    </source>
</evidence>
<comment type="function">
    <text evidence="5">May bind free porphyrinogens that may be present in the cell and thus facilitate removal of these potentially toxic compound. Binds with a high affinity to one molecule of heme or porphyrins. It binds metalloporphyrins, free porphyrins and N-methylprotoporphyrin with similar affinities.</text>
</comment>